<reference evidence="2 3" key="1">
    <citation type="submission" date="2016-10" db="EMBL/GenBank/DDBJ databases">
        <authorList>
            <person name="Varghese N."/>
            <person name="Submissions S."/>
        </authorList>
    </citation>
    <scope>NUCLEOTIDE SEQUENCE [LARGE SCALE GENOMIC DNA]</scope>
    <source>
        <strain evidence="2 3">DSM 18839</strain>
    </source>
</reference>
<feature type="transmembrane region" description="Helical" evidence="1">
    <location>
        <begin position="106"/>
        <end position="132"/>
    </location>
</feature>
<keyword evidence="3" id="KW-1185">Reference proteome</keyword>
<feature type="transmembrane region" description="Helical" evidence="1">
    <location>
        <begin position="20"/>
        <end position="45"/>
    </location>
</feature>
<comment type="caution">
    <text evidence="2">The sequence shown here is derived from an EMBL/GenBank/DDBJ whole genome shotgun (WGS) entry which is preliminary data.</text>
</comment>
<dbReference type="RefSeq" id="WP_093153425.1">
    <property type="nucleotide sequence ID" value="NZ_FNBW01000015.1"/>
</dbReference>
<keyword evidence="1" id="KW-0812">Transmembrane</keyword>
<dbReference type="OrthoDB" id="7264282at2"/>
<dbReference type="EMBL" id="FNBW01000015">
    <property type="protein sequence ID" value="SDG35805.1"/>
    <property type="molecule type" value="Genomic_DNA"/>
</dbReference>
<organism evidence="2 3">
    <name type="scientific">Thalassobaculum litoreum DSM 18839</name>
    <dbReference type="NCBI Taxonomy" id="1123362"/>
    <lineage>
        <taxon>Bacteria</taxon>
        <taxon>Pseudomonadati</taxon>
        <taxon>Pseudomonadota</taxon>
        <taxon>Alphaproteobacteria</taxon>
        <taxon>Rhodospirillales</taxon>
        <taxon>Thalassobaculaceae</taxon>
        <taxon>Thalassobaculum</taxon>
    </lineage>
</organism>
<keyword evidence="1" id="KW-1133">Transmembrane helix</keyword>
<dbReference type="SUPFAM" id="SSF56534">
    <property type="entry name" value="Aromatic aminoacid monoxygenases, catalytic and oligomerization domains"/>
    <property type="match status" value="1"/>
</dbReference>
<proteinExistence type="predicted"/>
<keyword evidence="1" id="KW-0472">Membrane</keyword>
<sequence length="136" mass="15359">MAQHREEKTELKTFSEEQSSLWLIALGPTIWALHFIACYAATAVVCAKLDRLAEDGWLLRAMIGTATAVALALIAWTGWRSWRQWDFLDDRDHVHHRPVTEHRHEFLGHASFLLACLSFVGVLYVALPAVFVTGCV</sequence>
<dbReference type="InterPro" id="IPR036329">
    <property type="entry name" value="Aro-AA_hydroxylase_C_sf"/>
</dbReference>
<dbReference type="AlphaFoldDB" id="A0A8G2BL89"/>
<feature type="transmembrane region" description="Helical" evidence="1">
    <location>
        <begin position="57"/>
        <end position="79"/>
    </location>
</feature>
<accession>A0A8G2BL89</accession>
<protein>
    <submittedName>
        <fullName evidence="2">Uncharacterized protein</fullName>
    </submittedName>
</protein>
<name>A0A8G2BL89_9PROT</name>
<dbReference type="Proteomes" id="UP000198615">
    <property type="component" value="Unassembled WGS sequence"/>
</dbReference>
<gene>
    <name evidence="2" type="ORF">SAMN05660686_04143</name>
</gene>
<evidence type="ECO:0000256" key="1">
    <source>
        <dbReference type="SAM" id="Phobius"/>
    </source>
</evidence>
<evidence type="ECO:0000313" key="2">
    <source>
        <dbReference type="EMBL" id="SDG35805.1"/>
    </source>
</evidence>
<evidence type="ECO:0000313" key="3">
    <source>
        <dbReference type="Proteomes" id="UP000198615"/>
    </source>
</evidence>